<proteinExistence type="predicted"/>
<keyword evidence="1" id="KW-1133">Transmembrane helix</keyword>
<sequence length="196" mass="22346">MNEFISKMDVYIQKELKEKTLRIALLTFLLILPGIMLKALVLLFLSSSLIVYDIRHQKAELLYIMPFSRKELFIYNIIFFTFLVIITSSITALFIGGSFIIKLKIIAESLILLFAIFGLQMIFSGFELDALVWSFLITFLDVLFGSIGSSNIQSASFNPYSLISFTRQGNMILALIFSLILLYLGYWSYVIKGGEN</sequence>
<name>A0A1M4TJT3_9THEO</name>
<accession>A0A1M4TJT3</accession>
<evidence type="ECO:0000313" key="2">
    <source>
        <dbReference type="EMBL" id="SHE44749.1"/>
    </source>
</evidence>
<evidence type="ECO:0000313" key="3">
    <source>
        <dbReference type="Proteomes" id="UP000184127"/>
    </source>
</evidence>
<organism evidence="2 3">
    <name type="scientific">Thermoanaerobacter uzonensis DSM 18761</name>
    <dbReference type="NCBI Taxonomy" id="1123369"/>
    <lineage>
        <taxon>Bacteria</taxon>
        <taxon>Bacillati</taxon>
        <taxon>Bacillota</taxon>
        <taxon>Clostridia</taxon>
        <taxon>Thermoanaerobacterales</taxon>
        <taxon>Thermoanaerobacteraceae</taxon>
        <taxon>Thermoanaerobacter</taxon>
    </lineage>
</organism>
<keyword evidence="1" id="KW-0472">Membrane</keyword>
<gene>
    <name evidence="2" type="ORF">SAMN02745195_00388</name>
</gene>
<feature type="transmembrane region" description="Helical" evidence="1">
    <location>
        <begin position="105"/>
        <end position="124"/>
    </location>
</feature>
<feature type="transmembrane region" description="Helical" evidence="1">
    <location>
        <begin position="171"/>
        <end position="189"/>
    </location>
</feature>
<dbReference type="Proteomes" id="UP000184127">
    <property type="component" value="Unassembled WGS sequence"/>
</dbReference>
<reference evidence="3" key="1">
    <citation type="submission" date="2016-11" db="EMBL/GenBank/DDBJ databases">
        <authorList>
            <person name="Varghese N."/>
            <person name="Submissions S."/>
        </authorList>
    </citation>
    <scope>NUCLEOTIDE SEQUENCE [LARGE SCALE GENOMIC DNA]</scope>
    <source>
        <strain evidence="3">DSM 18761</strain>
    </source>
</reference>
<dbReference type="RefSeq" id="WP_072967000.1">
    <property type="nucleotide sequence ID" value="NZ_FQUR01000007.1"/>
</dbReference>
<feature type="transmembrane region" description="Helical" evidence="1">
    <location>
        <begin position="72"/>
        <end position="93"/>
    </location>
</feature>
<protein>
    <recommendedName>
        <fullName evidence="4">ABC-2 family transporter protein</fullName>
    </recommendedName>
</protein>
<evidence type="ECO:0008006" key="4">
    <source>
        <dbReference type="Google" id="ProtNLM"/>
    </source>
</evidence>
<dbReference type="EMBL" id="FQUR01000007">
    <property type="protein sequence ID" value="SHE44749.1"/>
    <property type="molecule type" value="Genomic_DNA"/>
</dbReference>
<dbReference type="AlphaFoldDB" id="A0A1M4TJT3"/>
<keyword evidence="1" id="KW-0812">Transmembrane</keyword>
<feature type="transmembrane region" description="Helical" evidence="1">
    <location>
        <begin position="21"/>
        <end position="52"/>
    </location>
</feature>
<keyword evidence="3" id="KW-1185">Reference proteome</keyword>
<evidence type="ECO:0000256" key="1">
    <source>
        <dbReference type="SAM" id="Phobius"/>
    </source>
</evidence>
<feature type="transmembrane region" description="Helical" evidence="1">
    <location>
        <begin position="130"/>
        <end position="150"/>
    </location>
</feature>